<feature type="non-terminal residue" evidence="1">
    <location>
        <position position="329"/>
    </location>
</feature>
<keyword evidence="2" id="KW-1185">Reference proteome</keyword>
<dbReference type="PIRSF" id="PIRSF000443">
    <property type="entry name" value="Homoser_Ac_trans"/>
    <property type="match status" value="1"/>
</dbReference>
<gene>
    <name evidence="1" type="ORF">RFULGI_LOCUS6231</name>
</gene>
<dbReference type="AlphaFoldDB" id="A0A9N9G9M0"/>
<dbReference type="Proteomes" id="UP000789396">
    <property type="component" value="Unassembled WGS sequence"/>
</dbReference>
<dbReference type="GO" id="GO:0004414">
    <property type="term" value="F:homoserine O-acetyltransferase activity"/>
    <property type="evidence" value="ECO:0007669"/>
    <property type="project" value="TreeGrafter"/>
</dbReference>
<dbReference type="PANTHER" id="PTHR32268:SF11">
    <property type="entry name" value="HOMOSERINE O-ACETYLTRANSFERASE"/>
    <property type="match status" value="1"/>
</dbReference>
<comment type="caution">
    <text evidence="1">The sequence shown here is derived from an EMBL/GenBank/DDBJ whole genome shotgun (WGS) entry which is preliminary data.</text>
</comment>
<dbReference type="EMBL" id="CAJVPZ010007830">
    <property type="protein sequence ID" value="CAG8591084.1"/>
    <property type="molecule type" value="Genomic_DNA"/>
</dbReference>
<reference evidence="1" key="1">
    <citation type="submission" date="2021-06" db="EMBL/GenBank/DDBJ databases">
        <authorList>
            <person name="Kallberg Y."/>
            <person name="Tangrot J."/>
            <person name="Rosling A."/>
        </authorList>
    </citation>
    <scope>NUCLEOTIDE SEQUENCE</scope>
    <source>
        <strain evidence="1">IN212</strain>
    </source>
</reference>
<accession>A0A9N9G9M0</accession>
<dbReference type="Gene3D" id="3.40.50.1820">
    <property type="entry name" value="alpha/beta hydrolase"/>
    <property type="match status" value="2"/>
</dbReference>
<dbReference type="OrthoDB" id="191364at2759"/>
<sequence length="329" mass="37172">HVDTQPENRFSSLVHDQQIVIVPEFTLESAFDPTKYFIFCGNVLGSPYGTASPVTINPETGNIYGPEFPLTTPRDDQPATGLAAARMSALLTYRSRDSFESRFGRTYQDLNKNATVNGFSFVKAKTPAEYALLLHNDGLRCNNVNGKSLKSRDQNGNNNIALKQANIQDNDNIEPLDNKEYNQENNNVHSTAAVPHLFSAQSYLRYQGDKFVKRFDANCYISLTRKMDAYDIAKDRGDLKESDGLFTISEQYELAEFIPNSEMVTIKSLDGHDGFLIEFDQMNRHILRFTRTHLSEIFEEESCESDGIEEEKLVATKNSLFGEAEVEFL</sequence>
<dbReference type="InterPro" id="IPR029058">
    <property type="entry name" value="AB_hydrolase_fold"/>
</dbReference>
<dbReference type="GO" id="GO:0009086">
    <property type="term" value="P:methionine biosynthetic process"/>
    <property type="evidence" value="ECO:0007669"/>
    <property type="project" value="TreeGrafter"/>
</dbReference>
<dbReference type="GO" id="GO:0009092">
    <property type="term" value="P:homoserine metabolic process"/>
    <property type="evidence" value="ECO:0007669"/>
    <property type="project" value="TreeGrafter"/>
</dbReference>
<name>A0A9N9G9M0_9GLOM</name>
<protein>
    <submittedName>
        <fullName evidence="1">3120_t:CDS:1</fullName>
    </submittedName>
</protein>
<evidence type="ECO:0000313" key="1">
    <source>
        <dbReference type="EMBL" id="CAG8591084.1"/>
    </source>
</evidence>
<evidence type="ECO:0000313" key="2">
    <source>
        <dbReference type="Proteomes" id="UP000789396"/>
    </source>
</evidence>
<dbReference type="PANTHER" id="PTHR32268">
    <property type="entry name" value="HOMOSERINE O-ACETYLTRANSFERASE"/>
    <property type="match status" value="1"/>
</dbReference>
<dbReference type="SUPFAM" id="SSF53474">
    <property type="entry name" value="alpha/beta-Hydrolases"/>
    <property type="match status" value="1"/>
</dbReference>
<dbReference type="InterPro" id="IPR008220">
    <property type="entry name" value="HAT_MetX-like"/>
</dbReference>
<proteinExistence type="predicted"/>
<organism evidence="1 2">
    <name type="scientific">Racocetra fulgida</name>
    <dbReference type="NCBI Taxonomy" id="60492"/>
    <lineage>
        <taxon>Eukaryota</taxon>
        <taxon>Fungi</taxon>
        <taxon>Fungi incertae sedis</taxon>
        <taxon>Mucoromycota</taxon>
        <taxon>Glomeromycotina</taxon>
        <taxon>Glomeromycetes</taxon>
        <taxon>Diversisporales</taxon>
        <taxon>Gigasporaceae</taxon>
        <taxon>Racocetra</taxon>
    </lineage>
</organism>